<dbReference type="EMBL" id="MPUH01000563">
    <property type="protein sequence ID" value="OMJ77651.1"/>
    <property type="molecule type" value="Genomic_DNA"/>
</dbReference>
<feature type="compositionally biased region" description="Polar residues" evidence="1">
    <location>
        <begin position="1"/>
        <end position="11"/>
    </location>
</feature>
<feature type="region of interest" description="Disordered" evidence="1">
    <location>
        <begin position="1"/>
        <end position="27"/>
    </location>
</feature>
<accession>A0A1R2BLM6</accession>
<organism evidence="2 3">
    <name type="scientific">Stentor coeruleus</name>
    <dbReference type="NCBI Taxonomy" id="5963"/>
    <lineage>
        <taxon>Eukaryota</taxon>
        <taxon>Sar</taxon>
        <taxon>Alveolata</taxon>
        <taxon>Ciliophora</taxon>
        <taxon>Postciliodesmatophora</taxon>
        <taxon>Heterotrichea</taxon>
        <taxon>Heterotrichida</taxon>
        <taxon>Stentoridae</taxon>
        <taxon>Stentor</taxon>
    </lineage>
</organism>
<proteinExistence type="predicted"/>
<evidence type="ECO:0000313" key="3">
    <source>
        <dbReference type="Proteomes" id="UP000187209"/>
    </source>
</evidence>
<dbReference type="Proteomes" id="UP000187209">
    <property type="component" value="Unassembled WGS sequence"/>
</dbReference>
<gene>
    <name evidence="2" type="ORF">SteCoe_22689</name>
</gene>
<sequence length="190" mass="22344">MYASNTNLHSFSNRHDDFSQSMNKPLPNQSVRELHPYLFYNAPTEAKPPPHYNNFELVTKKKHLKVPYKLEHPYEFHTKIVKDYSGYQASNRMCIEEKNVERTMGMKKRIDTFSRQRNYLSIASLGDKNYRSPDQSPDFFKKSYVHSSLYGPIKKYDRRSVKEQLGHVDGIFTKILSNPSMRSTQKADKK</sequence>
<reference evidence="2 3" key="1">
    <citation type="submission" date="2016-11" db="EMBL/GenBank/DDBJ databases">
        <title>The macronuclear genome of Stentor coeruleus: a giant cell with tiny introns.</title>
        <authorList>
            <person name="Slabodnick M."/>
            <person name="Ruby J.G."/>
            <person name="Reiff S.B."/>
            <person name="Swart E.C."/>
            <person name="Gosai S."/>
            <person name="Prabakaran S."/>
            <person name="Witkowska E."/>
            <person name="Larue G.E."/>
            <person name="Fisher S."/>
            <person name="Freeman R.M."/>
            <person name="Gunawardena J."/>
            <person name="Chu W."/>
            <person name="Stover N.A."/>
            <person name="Gregory B.D."/>
            <person name="Nowacki M."/>
            <person name="Derisi J."/>
            <person name="Roy S.W."/>
            <person name="Marshall W.F."/>
            <person name="Sood P."/>
        </authorList>
    </citation>
    <scope>NUCLEOTIDE SEQUENCE [LARGE SCALE GENOMIC DNA]</scope>
    <source>
        <strain evidence="2">WM001</strain>
    </source>
</reference>
<comment type="caution">
    <text evidence="2">The sequence shown here is derived from an EMBL/GenBank/DDBJ whole genome shotgun (WGS) entry which is preliminary data.</text>
</comment>
<keyword evidence="3" id="KW-1185">Reference proteome</keyword>
<evidence type="ECO:0000256" key="1">
    <source>
        <dbReference type="SAM" id="MobiDB-lite"/>
    </source>
</evidence>
<protein>
    <submittedName>
        <fullName evidence="2">Uncharacterized protein</fullName>
    </submittedName>
</protein>
<evidence type="ECO:0000313" key="2">
    <source>
        <dbReference type="EMBL" id="OMJ77651.1"/>
    </source>
</evidence>
<dbReference type="AlphaFoldDB" id="A0A1R2BLM6"/>
<name>A0A1R2BLM6_9CILI</name>